<dbReference type="AlphaFoldDB" id="A0AAD5R8E9"/>
<evidence type="ECO:0000256" key="1">
    <source>
        <dbReference type="SAM" id="SignalP"/>
    </source>
</evidence>
<dbReference type="PANTHER" id="PTHR39352:SF1">
    <property type="entry name" value="NEUROPEPTIDE-LIKE PROTEIN"/>
    <property type="match status" value="1"/>
</dbReference>
<organism evidence="2 3">
    <name type="scientific">Parelaphostrongylus tenuis</name>
    <name type="common">Meningeal worm</name>
    <dbReference type="NCBI Taxonomy" id="148309"/>
    <lineage>
        <taxon>Eukaryota</taxon>
        <taxon>Metazoa</taxon>
        <taxon>Ecdysozoa</taxon>
        <taxon>Nematoda</taxon>
        <taxon>Chromadorea</taxon>
        <taxon>Rhabditida</taxon>
        <taxon>Rhabditina</taxon>
        <taxon>Rhabditomorpha</taxon>
        <taxon>Strongyloidea</taxon>
        <taxon>Metastrongylidae</taxon>
        <taxon>Parelaphostrongylus</taxon>
    </lineage>
</organism>
<sequence>MIKLMIVVFIVRTGLCLTREQLLQHLREKQDTRNTFDSRIPQFVQPIGYVDDKPIWPRVLDTVKSEAELFFDDSNIPYRVAPHRDAAALIRKIDKEENYNNVITFLQRYI</sequence>
<keyword evidence="1" id="KW-0732">Signal</keyword>
<keyword evidence="3" id="KW-1185">Reference proteome</keyword>
<reference evidence="2" key="1">
    <citation type="submission" date="2021-06" db="EMBL/GenBank/DDBJ databases">
        <title>Parelaphostrongylus tenuis whole genome reference sequence.</title>
        <authorList>
            <person name="Garwood T.J."/>
            <person name="Larsen P.A."/>
            <person name="Fountain-Jones N.M."/>
            <person name="Garbe J.R."/>
            <person name="Macchietto M.G."/>
            <person name="Kania S.A."/>
            <person name="Gerhold R.W."/>
            <person name="Richards J.E."/>
            <person name="Wolf T.M."/>
        </authorList>
    </citation>
    <scope>NUCLEOTIDE SEQUENCE</scope>
    <source>
        <strain evidence="2">MNPRO001-30</strain>
        <tissue evidence="2">Meninges</tissue>
    </source>
</reference>
<protein>
    <submittedName>
        <fullName evidence="2">Uncharacterized protein</fullName>
    </submittedName>
</protein>
<gene>
    <name evidence="2" type="ORF">KIN20_033457</name>
</gene>
<dbReference type="Proteomes" id="UP001196413">
    <property type="component" value="Unassembled WGS sequence"/>
</dbReference>
<feature type="chain" id="PRO_5041958429" evidence="1">
    <location>
        <begin position="17"/>
        <end position="110"/>
    </location>
</feature>
<comment type="caution">
    <text evidence="2">The sequence shown here is derived from an EMBL/GenBank/DDBJ whole genome shotgun (WGS) entry which is preliminary data.</text>
</comment>
<name>A0AAD5R8E9_PARTN</name>
<accession>A0AAD5R8E9</accession>
<feature type="signal peptide" evidence="1">
    <location>
        <begin position="1"/>
        <end position="16"/>
    </location>
</feature>
<evidence type="ECO:0000313" key="3">
    <source>
        <dbReference type="Proteomes" id="UP001196413"/>
    </source>
</evidence>
<dbReference type="EMBL" id="JAHQIW010006986">
    <property type="protein sequence ID" value="KAJ1371492.1"/>
    <property type="molecule type" value="Genomic_DNA"/>
</dbReference>
<evidence type="ECO:0000313" key="2">
    <source>
        <dbReference type="EMBL" id="KAJ1371492.1"/>
    </source>
</evidence>
<dbReference type="PANTHER" id="PTHR39352">
    <property type="entry name" value="PROTEIN CBG14251"/>
    <property type="match status" value="1"/>
</dbReference>
<proteinExistence type="predicted"/>